<dbReference type="GO" id="GO:0043596">
    <property type="term" value="C:nuclear replication fork"/>
    <property type="evidence" value="ECO:0007669"/>
    <property type="project" value="TreeGrafter"/>
</dbReference>
<dbReference type="GO" id="GO:0003688">
    <property type="term" value="F:DNA replication origin binding"/>
    <property type="evidence" value="ECO:0007669"/>
    <property type="project" value="TreeGrafter"/>
</dbReference>
<dbReference type="PANTHER" id="PTHR13454:SF11">
    <property type="entry name" value="PROTEIN MCM10 HOMOLOG"/>
    <property type="match status" value="1"/>
</dbReference>
<proteinExistence type="inferred from homology"/>
<dbReference type="PANTHER" id="PTHR13454">
    <property type="entry name" value="PROTEIN MCM10 HOMOLOG"/>
    <property type="match status" value="1"/>
</dbReference>
<dbReference type="InterPro" id="IPR015408">
    <property type="entry name" value="Znf_Mcm10/DnaG"/>
</dbReference>
<evidence type="ECO:0000256" key="1">
    <source>
        <dbReference type="ARBA" id="ARBA00004123"/>
    </source>
</evidence>
<gene>
    <name evidence="11" type="ORF">HKI87_09g56970</name>
</gene>
<comment type="subcellular location">
    <subcellularLocation>
        <location evidence="1">Nucleus</location>
    </subcellularLocation>
</comment>
<evidence type="ECO:0000256" key="6">
    <source>
        <dbReference type="ARBA" id="ARBA00022771"/>
    </source>
</evidence>
<organism evidence="11 12">
    <name type="scientific">Chloropicon roscoffensis</name>
    <dbReference type="NCBI Taxonomy" id="1461544"/>
    <lineage>
        <taxon>Eukaryota</taxon>
        <taxon>Viridiplantae</taxon>
        <taxon>Chlorophyta</taxon>
        <taxon>Chloropicophyceae</taxon>
        <taxon>Chloropicales</taxon>
        <taxon>Chloropicaceae</taxon>
        <taxon>Chloropicon</taxon>
    </lineage>
</organism>
<feature type="domain" description="Replication factor Mcm10 C-terminal" evidence="10">
    <location>
        <begin position="266"/>
        <end position="614"/>
    </location>
</feature>
<sequence>MAGAVEEGNAVAMDDDDLDLLLALEAEPDPEPEPKRASKVPCLKTETTGVHAKVKKREGVVASSTRVVTAFGAPKQREEPLDAASMAAGQHHAELLSGLRVARPVMGSLVVRERAALFPHIRLSCLERAPVQTLASGWSTLGCVVDKSFPKQGAKGSKYLVLKLSDLQTEDTVVSVFLFADAFSEHGLKVAYGSIVLLQCAKAKHDEGQSDGKQKRRSGLSLSCDRADQVWLVGGARDYGVCKGTRRDGKHCTMHVNTSRSEYCKYHASGALKKLKAQKMNIRPQLGGSNYYAHQQKELGRQERLRMEAALRERGRRTVKPMSGDDLRKFTDRYEGASGVQGGRGIGAIRAVATSKERNTAAAAAVAAAPEGRGGVARLPGGKRVAAGRGAGERVVKLAGGGAPKDAYSKALDFVRSMGGLPAPDPNRTMGLGYDGLGAKRKPAAAAGAGGAAKRRAEGRPGEDDARPDFVKDRERKKSAKQGKFLASFSAARKQAKETNKVESLYRREAEDQDFTDATRRLNPMMQREELEEQLAGTHKIKVKGGVYKRFWECCACGQRLTTVGVKYPTGRCPRPQCAGETFRKAGMVRATKAVAPREELMVRGKEHGKFLRSVR</sequence>
<keyword evidence="7" id="KW-0862">Zinc</keyword>
<evidence type="ECO:0000256" key="2">
    <source>
        <dbReference type="ARBA" id="ARBA00009679"/>
    </source>
</evidence>
<evidence type="ECO:0000256" key="8">
    <source>
        <dbReference type="ARBA" id="ARBA00023242"/>
    </source>
</evidence>
<evidence type="ECO:0000313" key="11">
    <source>
        <dbReference type="EMBL" id="WZN64143.1"/>
    </source>
</evidence>
<accession>A0AAX4PDB1</accession>
<keyword evidence="6" id="KW-0863">Zinc-finger</keyword>
<dbReference type="Pfam" id="PF22379">
    <property type="entry name" value="OB_MCM10"/>
    <property type="match status" value="1"/>
</dbReference>
<evidence type="ECO:0000256" key="5">
    <source>
        <dbReference type="ARBA" id="ARBA00022723"/>
    </source>
</evidence>
<dbReference type="Proteomes" id="UP001472866">
    <property type="component" value="Chromosome 09"/>
</dbReference>
<evidence type="ECO:0000256" key="9">
    <source>
        <dbReference type="SAM" id="MobiDB-lite"/>
    </source>
</evidence>
<name>A0AAX4PDB1_9CHLO</name>
<dbReference type="InterPro" id="IPR015411">
    <property type="entry name" value="Rep_factor_Mcm10_C"/>
</dbReference>
<evidence type="ECO:0000259" key="10">
    <source>
        <dbReference type="SMART" id="SM01280"/>
    </source>
</evidence>
<keyword evidence="4" id="KW-0235">DNA replication</keyword>
<protein>
    <recommendedName>
        <fullName evidence="3">Protein MCM10 homolog</fullName>
    </recommendedName>
</protein>
<evidence type="ECO:0000256" key="7">
    <source>
        <dbReference type="ARBA" id="ARBA00022833"/>
    </source>
</evidence>
<reference evidence="11 12" key="1">
    <citation type="submission" date="2024-03" db="EMBL/GenBank/DDBJ databases">
        <title>Complete genome sequence of the green alga Chloropicon roscoffensis RCC1871.</title>
        <authorList>
            <person name="Lemieux C."/>
            <person name="Pombert J.-F."/>
            <person name="Otis C."/>
            <person name="Turmel M."/>
        </authorList>
    </citation>
    <scope>NUCLEOTIDE SEQUENCE [LARGE SCALE GENOMIC DNA]</scope>
    <source>
        <strain evidence="11 12">RCC1871</strain>
    </source>
</reference>
<dbReference type="GO" id="GO:0008270">
    <property type="term" value="F:zinc ion binding"/>
    <property type="evidence" value="ECO:0007669"/>
    <property type="project" value="UniProtKB-KW"/>
</dbReference>
<feature type="compositionally biased region" description="Basic and acidic residues" evidence="9">
    <location>
        <begin position="455"/>
        <end position="476"/>
    </location>
</feature>
<evidence type="ECO:0000256" key="4">
    <source>
        <dbReference type="ARBA" id="ARBA00022705"/>
    </source>
</evidence>
<evidence type="ECO:0000313" key="12">
    <source>
        <dbReference type="Proteomes" id="UP001472866"/>
    </source>
</evidence>
<dbReference type="InterPro" id="IPR055065">
    <property type="entry name" value="OB_MCM10"/>
</dbReference>
<dbReference type="InterPro" id="IPR012340">
    <property type="entry name" value="NA-bd_OB-fold"/>
</dbReference>
<keyword evidence="5" id="KW-0479">Metal-binding</keyword>
<keyword evidence="12" id="KW-1185">Reference proteome</keyword>
<comment type="similarity">
    <text evidence="2">Belongs to the MCM10 family.</text>
</comment>
<feature type="region of interest" description="Disordered" evidence="9">
    <location>
        <begin position="445"/>
        <end position="482"/>
    </location>
</feature>
<dbReference type="InterPro" id="IPR040184">
    <property type="entry name" value="Mcm10"/>
</dbReference>
<feature type="region of interest" description="Disordered" evidence="9">
    <location>
        <begin position="19"/>
        <end position="40"/>
    </location>
</feature>
<dbReference type="Pfam" id="PF09329">
    <property type="entry name" value="zf-primase"/>
    <property type="match status" value="1"/>
</dbReference>
<dbReference type="EMBL" id="CP151509">
    <property type="protein sequence ID" value="WZN64143.1"/>
    <property type="molecule type" value="Genomic_DNA"/>
</dbReference>
<keyword evidence="8" id="KW-0539">Nucleus</keyword>
<dbReference type="GO" id="GO:0006270">
    <property type="term" value="P:DNA replication initiation"/>
    <property type="evidence" value="ECO:0007669"/>
    <property type="project" value="InterPro"/>
</dbReference>
<evidence type="ECO:0000256" key="3">
    <source>
        <dbReference type="ARBA" id="ARBA00017770"/>
    </source>
</evidence>
<dbReference type="AlphaFoldDB" id="A0AAX4PDB1"/>
<dbReference type="SMART" id="SM01280">
    <property type="entry name" value="Mcm10"/>
    <property type="match status" value="1"/>
</dbReference>
<dbReference type="Gene3D" id="2.40.50.140">
    <property type="entry name" value="Nucleic acid-binding proteins"/>
    <property type="match status" value="1"/>
</dbReference>
<dbReference type="GO" id="GO:0003697">
    <property type="term" value="F:single-stranded DNA binding"/>
    <property type="evidence" value="ECO:0007669"/>
    <property type="project" value="InterPro"/>
</dbReference>